<keyword evidence="1" id="KW-0472">Membrane</keyword>
<keyword evidence="1" id="KW-1133">Transmembrane helix</keyword>
<evidence type="ECO:0000256" key="1">
    <source>
        <dbReference type="SAM" id="Phobius"/>
    </source>
</evidence>
<comment type="caution">
    <text evidence="2">The sequence shown here is derived from an EMBL/GenBank/DDBJ whole genome shotgun (WGS) entry which is preliminary data.</text>
</comment>
<organism evidence="2 3">
    <name type="scientific">Eucalyptus globulus</name>
    <name type="common">Tasmanian blue gum</name>
    <dbReference type="NCBI Taxonomy" id="34317"/>
    <lineage>
        <taxon>Eukaryota</taxon>
        <taxon>Viridiplantae</taxon>
        <taxon>Streptophyta</taxon>
        <taxon>Embryophyta</taxon>
        <taxon>Tracheophyta</taxon>
        <taxon>Spermatophyta</taxon>
        <taxon>Magnoliopsida</taxon>
        <taxon>eudicotyledons</taxon>
        <taxon>Gunneridae</taxon>
        <taxon>Pentapetalae</taxon>
        <taxon>rosids</taxon>
        <taxon>malvids</taxon>
        <taxon>Myrtales</taxon>
        <taxon>Myrtaceae</taxon>
        <taxon>Myrtoideae</taxon>
        <taxon>Eucalypteae</taxon>
        <taxon>Eucalyptus</taxon>
    </lineage>
</organism>
<keyword evidence="1" id="KW-0812">Transmembrane</keyword>
<accession>A0ABD3J9G1</accession>
<proteinExistence type="predicted"/>
<evidence type="ECO:0000313" key="2">
    <source>
        <dbReference type="EMBL" id="KAL3723987.1"/>
    </source>
</evidence>
<gene>
    <name evidence="2" type="ORF">ACJRO7_036065</name>
</gene>
<dbReference type="AlphaFoldDB" id="A0ABD3J9G1"/>
<reference evidence="2 3" key="1">
    <citation type="submission" date="2024-11" db="EMBL/GenBank/DDBJ databases">
        <title>Chromosome-level genome assembly of Eucalyptus globulus Labill. provides insights into its genome evolution.</title>
        <authorList>
            <person name="Li X."/>
        </authorList>
    </citation>
    <scope>NUCLEOTIDE SEQUENCE [LARGE SCALE GENOMIC DNA]</scope>
    <source>
        <strain evidence="2">CL2024</strain>
        <tissue evidence="2">Fresh tender leaves</tissue>
    </source>
</reference>
<protein>
    <submittedName>
        <fullName evidence="2">Uncharacterized protein</fullName>
    </submittedName>
</protein>
<evidence type="ECO:0000313" key="3">
    <source>
        <dbReference type="Proteomes" id="UP001634007"/>
    </source>
</evidence>
<feature type="transmembrane region" description="Helical" evidence="1">
    <location>
        <begin position="45"/>
        <end position="72"/>
    </location>
</feature>
<name>A0ABD3J9G1_EUCGL</name>
<dbReference type="EMBL" id="JBJKBG010000009">
    <property type="protein sequence ID" value="KAL3723987.1"/>
    <property type="molecule type" value="Genomic_DNA"/>
</dbReference>
<dbReference type="Proteomes" id="UP001634007">
    <property type="component" value="Unassembled WGS sequence"/>
</dbReference>
<keyword evidence="3" id="KW-1185">Reference proteome</keyword>
<sequence>MTYYNGFHLLLSFPGGSGAYPPEPYPNNVYQQPAAYLPPGFSQQYAAYVMCPTLSLLLLNCILAALCCCCLLDSCFSSPPQHHCGMGSC</sequence>